<comment type="caution">
    <text evidence="2">The sequence shown here is derived from an EMBL/GenBank/DDBJ whole genome shotgun (WGS) entry which is preliminary data.</text>
</comment>
<evidence type="ECO:0000313" key="3">
    <source>
        <dbReference type="Proteomes" id="UP000541444"/>
    </source>
</evidence>
<evidence type="ECO:0000256" key="1">
    <source>
        <dbReference type="SAM" id="MobiDB-lite"/>
    </source>
</evidence>
<keyword evidence="3" id="KW-1185">Reference proteome</keyword>
<dbReference type="PANTHER" id="PTHR33167">
    <property type="entry name" value="TRANSCRIPTION FACTOR, PUTATIVE (DUF863)-RELATED"/>
    <property type="match status" value="1"/>
</dbReference>
<dbReference type="AlphaFoldDB" id="A0A7J7NXF5"/>
<feature type="compositionally biased region" description="Polar residues" evidence="1">
    <location>
        <begin position="291"/>
        <end position="302"/>
    </location>
</feature>
<dbReference type="Proteomes" id="UP000541444">
    <property type="component" value="Unassembled WGS sequence"/>
</dbReference>
<feature type="region of interest" description="Disordered" evidence="1">
    <location>
        <begin position="291"/>
        <end position="310"/>
    </location>
</feature>
<protein>
    <submittedName>
        <fullName evidence="2">Uncharacterized protein</fullName>
    </submittedName>
</protein>
<dbReference type="PANTHER" id="PTHR33167:SF4">
    <property type="entry name" value="TRANSCRIPTION FACTOR, PUTATIVE (DUF863)-RELATED"/>
    <property type="match status" value="1"/>
</dbReference>
<accession>A0A7J7NXF5</accession>
<dbReference type="OrthoDB" id="630817at2759"/>
<evidence type="ECO:0000313" key="2">
    <source>
        <dbReference type="EMBL" id="KAF6171750.1"/>
    </source>
</evidence>
<feature type="region of interest" description="Disordered" evidence="1">
    <location>
        <begin position="909"/>
        <end position="977"/>
    </location>
</feature>
<feature type="compositionally biased region" description="Basic residues" evidence="1">
    <location>
        <begin position="911"/>
        <end position="927"/>
    </location>
</feature>
<dbReference type="Pfam" id="PF05904">
    <property type="entry name" value="DUF863"/>
    <property type="match status" value="2"/>
</dbReference>
<dbReference type="InterPro" id="IPR008581">
    <property type="entry name" value="DUF863_pln"/>
</dbReference>
<sequence length="977" mass="109243">MTDVCLWGDCRMGTAVHCKTYSRAFHSMRDLNEDANNGNWPLYCGDSTLKNGPCYTSQSPSTTADGYLKYDKEVMRQTMLKQDAIFRDQVYQLHRIYRIQNDLTHELKRKELSNHHKPEESLESSPLSSQMPFQDTQNMWRISGLPLMGTTTCTRPSTSEADHMQGGSLPNHYGDCLRDRKILESKSVKVPNKLFGLELPTRESLNNKEKEQNEQRKNIQAPLVAGCSEGGIKLSLSSGIDPSWRCDTTKVQNKRRFADLNEPIQVDEETASDPVVKPYPEFQRLTSDFFQNSQKGKNNGTHLNVRPPLEEEDKSRREWFSYRFEAGQSKSNLDFSPKSFYPEKFLKPSEPMQAESCKKAQNLPPFLLFPHSKRGQWRERTCGNEISEACDSHSNNYFSEAAVGLHRHSSYPSVPQSDIISGSSPVSSWMKQMSSLTQNPVAVQALPCFKTSVPSSKTSKLLFQSNEFIGDTRHMSSNSGSNSSFGSEGTYINGVFHGTHFEPPNASQVCFPSASEHVEGANCMDGRSSKGNELNLAFRSRFQDGSSQQKDLMIIDGEGKNKDGLRGLPWLKANSASSNGLVKGRAGLNELGLNSSPGHPRHSTSKVDNGNIHSSRFIQDISSASCSYMTESQRTETVDCRSSTKILGFSIYDSPLISKELSTLTSASKSLKYSSKAEEIQNKGSINHINLNSCTTEEDATSAVKILIEIDLEAPVVSETLENIPLAVKSVGNQLEIPVQSHTELYPLEDCFRIAAEAIVMMSSTSSSAPNYIENATCYPSEEYPRNSLHLLAEVVSLNTDTEVCGDHQETCDEFDYFEFMTLNLTDTTEKEYSCGWVPENPEVEETGTGSGLLLARRRRGQARRGRQKRDFQRDILPGLVTLSRHEVTEDIQAFEELMRVTGHPWETRFGRRNGARSGRGRGRRRLTSPVPEIVQQPNNGDLVLEDKSLKGWGKTTRRPRRQRLPASTPLSSPTQA</sequence>
<name>A0A7J7NXF5_9MAGN</name>
<dbReference type="EMBL" id="JACGCM010000455">
    <property type="protein sequence ID" value="KAF6171750.1"/>
    <property type="molecule type" value="Genomic_DNA"/>
</dbReference>
<gene>
    <name evidence="2" type="ORF">GIB67_007271</name>
</gene>
<organism evidence="2 3">
    <name type="scientific">Kingdonia uniflora</name>
    <dbReference type="NCBI Taxonomy" id="39325"/>
    <lineage>
        <taxon>Eukaryota</taxon>
        <taxon>Viridiplantae</taxon>
        <taxon>Streptophyta</taxon>
        <taxon>Embryophyta</taxon>
        <taxon>Tracheophyta</taxon>
        <taxon>Spermatophyta</taxon>
        <taxon>Magnoliopsida</taxon>
        <taxon>Ranunculales</taxon>
        <taxon>Circaeasteraceae</taxon>
        <taxon>Kingdonia</taxon>
    </lineage>
</organism>
<proteinExistence type="predicted"/>
<reference evidence="2 3" key="1">
    <citation type="journal article" date="2020" name="IScience">
        <title>Genome Sequencing of the Endangered Kingdonia uniflora (Circaeasteraceae, Ranunculales) Reveals Potential Mechanisms of Evolutionary Specialization.</title>
        <authorList>
            <person name="Sun Y."/>
            <person name="Deng T."/>
            <person name="Zhang A."/>
            <person name="Moore M.J."/>
            <person name="Landis J.B."/>
            <person name="Lin N."/>
            <person name="Zhang H."/>
            <person name="Zhang X."/>
            <person name="Huang J."/>
            <person name="Zhang X."/>
            <person name="Sun H."/>
            <person name="Wang H."/>
        </authorList>
    </citation>
    <scope>NUCLEOTIDE SEQUENCE [LARGE SCALE GENOMIC DNA]</scope>
    <source>
        <strain evidence="2">TB1705</strain>
        <tissue evidence="2">Leaf</tissue>
    </source>
</reference>
<feature type="region of interest" description="Disordered" evidence="1">
    <location>
        <begin position="112"/>
        <end position="132"/>
    </location>
</feature>